<dbReference type="InterPro" id="IPR019328">
    <property type="entry name" value="PIGH-H_dom"/>
</dbReference>
<comment type="pathway">
    <text evidence="1">Glycolipid biosynthesis; glycosylphosphatidylinositol-anchor biosynthesis.</text>
</comment>
<dbReference type="Proteomes" id="UP000240883">
    <property type="component" value="Unassembled WGS sequence"/>
</dbReference>
<dbReference type="UniPathway" id="UPA00196"/>
<proteinExistence type="inferred from homology"/>
<evidence type="ECO:0000256" key="1">
    <source>
        <dbReference type="ARBA" id="ARBA00004687"/>
    </source>
</evidence>
<dbReference type="InterPro" id="IPR044215">
    <property type="entry name" value="PIG-H"/>
</dbReference>
<evidence type="ECO:0000313" key="5">
    <source>
        <dbReference type="EMBL" id="PSN72241.1"/>
    </source>
</evidence>
<keyword evidence="3" id="KW-0472">Membrane</keyword>
<sequence>MLAHFMSPPTQTLRILQPTPSTVSFTVSTRAIPKTLPAVLASCLSILTRICLGIFVLLLLWARWRITSSNSPGALAWAIGNAGEAWLVPLLRYIQWRYLAPCALVALWLVFKRGYTEESLTLLHGLGLQTSTSSAMYLTPPTTRFIPTTSIQDIFIHEAFKGFGVSFYLSIVVKGEQDVVVVFPKMLPRRAILEKVWRGARACLYEGVKTTIEIKKGEVEYS</sequence>
<comment type="similarity">
    <text evidence="2">Belongs to the PIGH family.</text>
</comment>
<dbReference type="PANTHER" id="PTHR15231">
    <property type="entry name" value="PHOSPHATIDYLINOSITOL N-ACETYLGLUCOSAMINYLTRANSFERASE SUBUNIT H"/>
    <property type="match status" value="1"/>
</dbReference>
<dbReference type="PANTHER" id="PTHR15231:SF1">
    <property type="entry name" value="PHOSPHATIDYLINOSITOL N-ACETYLGLUCOSAMINYLTRANSFERASE SUBUNIT H"/>
    <property type="match status" value="1"/>
</dbReference>
<name>A0A2T2P3J3_CORCC</name>
<evidence type="ECO:0000259" key="4">
    <source>
        <dbReference type="Pfam" id="PF10181"/>
    </source>
</evidence>
<keyword evidence="3" id="KW-1133">Transmembrane helix</keyword>
<dbReference type="EMBL" id="KZ678130">
    <property type="protein sequence ID" value="PSN72241.1"/>
    <property type="molecule type" value="Genomic_DNA"/>
</dbReference>
<evidence type="ECO:0000313" key="6">
    <source>
        <dbReference type="Proteomes" id="UP000240883"/>
    </source>
</evidence>
<dbReference type="AlphaFoldDB" id="A0A2T2P3J3"/>
<gene>
    <name evidence="5" type="ORF">BS50DRAFT_544675</name>
</gene>
<keyword evidence="3" id="KW-0812">Transmembrane</keyword>
<dbReference type="OrthoDB" id="6256716at2759"/>
<accession>A0A2T2P3J3</accession>
<keyword evidence="6" id="KW-1185">Reference proteome</keyword>
<dbReference type="GO" id="GO:0000506">
    <property type="term" value="C:glycosylphosphatidylinositol-N-acetylglucosaminyltransferase (GPI-GnT) complex"/>
    <property type="evidence" value="ECO:0007669"/>
    <property type="project" value="InterPro"/>
</dbReference>
<dbReference type="GO" id="GO:0006506">
    <property type="term" value="P:GPI anchor biosynthetic process"/>
    <property type="evidence" value="ECO:0007669"/>
    <property type="project" value="UniProtKB-UniPathway"/>
</dbReference>
<evidence type="ECO:0000256" key="2">
    <source>
        <dbReference type="ARBA" id="ARBA00009610"/>
    </source>
</evidence>
<reference evidence="5 6" key="1">
    <citation type="journal article" date="2018" name="Front. Microbiol.">
        <title>Genome-Wide Analysis of Corynespora cassiicola Leaf Fall Disease Putative Effectors.</title>
        <authorList>
            <person name="Lopez D."/>
            <person name="Ribeiro S."/>
            <person name="Label P."/>
            <person name="Fumanal B."/>
            <person name="Venisse J.S."/>
            <person name="Kohler A."/>
            <person name="de Oliveira R.R."/>
            <person name="Labutti K."/>
            <person name="Lipzen A."/>
            <person name="Lail K."/>
            <person name="Bauer D."/>
            <person name="Ohm R.A."/>
            <person name="Barry K.W."/>
            <person name="Spatafora J."/>
            <person name="Grigoriev I.V."/>
            <person name="Martin F.M."/>
            <person name="Pujade-Renaud V."/>
        </authorList>
    </citation>
    <scope>NUCLEOTIDE SEQUENCE [LARGE SCALE GENOMIC DNA]</scope>
    <source>
        <strain evidence="5 6">Philippines</strain>
    </source>
</reference>
<evidence type="ECO:0000256" key="3">
    <source>
        <dbReference type="SAM" id="Phobius"/>
    </source>
</evidence>
<feature type="domain" description="Phosphatidylinositol N-acetylglucosaminyltransferase subunit H conserved" evidence="4">
    <location>
        <begin position="119"/>
        <end position="184"/>
    </location>
</feature>
<dbReference type="Pfam" id="PF10181">
    <property type="entry name" value="PIG-H"/>
    <property type="match status" value="1"/>
</dbReference>
<organism evidence="5 6">
    <name type="scientific">Corynespora cassiicola Philippines</name>
    <dbReference type="NCBI Taxonomy" id="1448308"/>
    <lineage>
        <taxon>Eukaryota</taxon>
        <taxon>Fungi</taxon>
        <taxon>Dikarya</taxon>
        <taxon>Ascomycota</taxon>
        <taxon>Pezizomycotina</taxon>
        <taxon>Dothideomycetes</taxon>
        <taxon>Pleosporomycetidae</taxon>
        <taxon>Pleosporales</taxon>
        <taxon>Corynesporascaceae</taxon>
        <taxon>Corynespora</taxon>
    </lineage>
</organism>
<feature type="transmembrane region" description="Helical" evidence="3">
    <location>
        <begin position="38"/>
        <end position="62"/>
    </location>
</feature>
<dbReference type="STRING" id="1448308.A0A2T2P3J3"/>
<protein>
    <recommendedName>
        <fullName evidence="4">Phosphatidylinositol N-acetylglucosaminyltransferase subunit H conserved domain-containing protein</fullName>
    </recommendedName>
</protein>